<sequence length="254" mass="29405">MNILKNDQYFRYGDDRFQVKTRRPGLIFQDFDREDYAFGPLSRFDHVKLAQDYCIDMHLHHNDEILSYLYKGEMLHRDTADNKVLLTPNKLMTMNAGHEFYHEESTPEEGNEMLQILIRPEKADLTPDVQFWDREVSRNSEWNLIAGPETMEPPMVLRNDVAVMDVHGSAGEKLMIPVKEGMTPLLYVMDGSIEVQGETLYKGDAVTDDPIRLESLRLKEDSTLVLFLVNLDAPMTLKGNFSGHKCNNMEKYQK</sequence>
<evidence type="ECO:0000259" key="5">
    <source>
        <dbReference type="Pfam" id="PF17954"/>
    </source>
</evidence>
<feature type="binding site" evidence="2">
    <location>
        <position position="102"/>
    </location>
    <ligand>
        <name>Fe cation</name>
        <dbReference type="ChEBI" id="CHEBI:24875"/>
    </ligand>
</feature>
<proteinExistence type="inferred from homology"/>
<comment type="similarity">
    <text evidence="1 3">Belongs to the pirin family.</text>
</comment>
<dbReference type="InterPro" id="IPR003829">
    <property type="entry name" value="Pirin_N_dom"/>
</dbReference>
<dbReference type="InterPro" id="IPR041602">
    <property type="entry name" value="Quercetinase_C"/>
</dbReference>
<organism evidence="6 7">
    <name type="scientific">Lacicoccus qingdaonensis</name>
    <dbReference type="NCBI Taxonomy" id="576118"/>
    <lineage>
        <taxon>Bacteria</taxon>
        <taxon>Bacillati</taxon>
        <taxon>Bacillota</taxon>
        <taxon>Bacilli</taxon>
        <taxon>Bacillales</taxon>
        <taxon>Salinicoccaceae</taxon>
        <taxon>Lacicoccus</taxon>
    </lineage>
</organism>
<dbReference type="PANTHER" id="PTHR43212:SF3">
    <property type="entry name" value="QUERCETIN 2,3-DIOXYGENASE"/>
    <property type="match status" value="1"/>
</dbReference>
<dbReference type="GO" id="GO:0046872">
    <property type="term" value="F:metal ion binding"/>
    <property type="evidence" value="ECO:0007669"/>
    <property type="project" value="UniProtKB-KW"/>
</dbReference>
<dbReference type="Pfam" id="PF17954">
    <property type="entry name" value="Pirin_C_2"/>
    <property type="match status" value="1"/>
</dbReference>
<keyword evidence="2" id="KW-0479">Metal-binding</keyword>
<dbReference type="PIRSF" id="PIRSF006232">
    <property type="entry name" value="Pirin"/>
    <property type="match status" value="1"/>
</dbReference>
<evidence type="ECO:0000313" key="7">
    <source>
        <dbReference type="Proteomes" id="UP000199008"/>
    </source>
</evidence>
<feature type="binding site" evidence="2">
    <location>
        <position position="58"/>
    </location>
    <ligand>
        <name>Fe cation</name>
        <dbReference type="ChEBI" id="CHEBI:24875"/>
    </ligand>
</feature>
<dbReference type="InterPro" id="IPR012093">
    <property type="entry name" value="Pirin"/>
</dbReference>
<dbReference type="PANTHER" id="PTHR43212">
    <property type="entry name" value="QUERCETIN 2,3-DIOXYGENASE"/>
    <property type="match status" value="1"/>
</dbReference>
<evidence type="ECO:0000313" key="6">
    <source>
        <dbReference type="EMBL" id="SDK88117.1"/>
    </source>
</evidence>
<dbReference type="SUPFAM" id="SSF51182">
    <property type="entry name" value="RmlC-like cupins"/>
    <property type="match status" value="1"/>
</dbReference>
<feature type="binding site" evidence="2">
    <location>
        <position position="104"/>
    </location>
    <ligand>
        <name>Fe cation</name>
        <dbReference type="ChEBI" id="CHEBI:24875"/>
    </ligand>
</feature>
<dbReference type="EMBL" id="FNFY01000012">
    <property type="protein sequence ID" value="SDK88117.1"/>
    <property type="molecule type" value="Genomic_DNA"/>
</dbReference>
<dbReference type="AlphaFoldDB" id="A0A1G9FIF5"/>
<name>A0A1G9FIF5_9BACL</name>
<comment type="cofactor">
    <cofactor evidence="2">
        <name>Fe cation</name>
        <dbReference type="ChEBI" id="CHEBI:24875"/>
    </cofactor>
    <text evidence="2">Binds 1 Fe cation per subunit.</text>
</comment>
<evidence type="ECO:0008006" key="8">
    <source>
        <dbReference type="Google" id="ProtNLM"/>
    </source>
</evidence>
<dbReference type="InterPro" id="IPR011051">
    <property type="entry name" value="RmlC_Cupin_sf"/>
</dbReference>
<protein>
    <recommendedName>
        <fullName evidence="8">Pirin N-terminal domain-containing protein</fullName>
    </recommendedName>
</protein>
<accession>A0A1G9FIF5</accession>
<feature type="binding site" evidence="2">
    <location>
        <position position="60"/>
    </location>
    <ligand>
        <name>Fe cation</name>
        <dbReference type="ChEBI" id="CHEBI:24875"/>
    </ligand>
</feature>
<dbReference type="Proteomes" id="UP000199008">
    <property type="component" value="Unassembled WGS sequence"/>
</dbReference>
<evidence type="ECO:0000259" key="4">
    <source>
        <dbReference type="Pfam" id="PF02678"/>
    </source>
</evidence>
<keyword evidence="2" id="KW-0408">Iron</keyword>
<feature type="domain" description="Pirin N-terminal" evidence="4">
    <location>
        <begin position="37"/>
        <end position="113"/>
    </location>
</feature>
<dbReference type="RefSeq" id="WP_092986379.1">
    <property type="nucleotide sequence ID" value="NZ_FNFY01000012.1"/>
</dbReference>
<dbReference type="InterPro" id="IPR014710">
    <property type="entry name" value="RmlC-like_jellyroll"/>
</dbReference>
<evidence type="ECO:0000256" key="3">
    <source>
        <dbReference type="RuleBase" id="RU003457"/>
    </source>
</evidence>
<dbReference type="OrthoDB" id="321327at2"/>
<reference evidence="7" key="1">
    <citation type="submission" date="2016-10" db="EMBL/GenBank/DDBJ databases">
        <authorList>
            <person name="Varghese N."/>
            <person name="Submissions S."/>
        </authorList>
    </citation>
    <scope>NUCLEOTIDE SEQUENCE [LARGE SCALE GENOMIC DNA]</scope>
    <source>
        <strain evidence="7">CGMCC 1.8895</strain>
    </source>
</reference>
<evidence type="ECO:0000256" key="1">
    <source>
        <dbReference type="ARBA" id="ARBA00008416"/>
    </source>
</evidence>
<gene>
    <name evidence="6" type="ORF">SAMN05216216_11248</name>
</gene>
<dbReference type="Gene3D" id="2.60.120.10">
    <property type="entry name" value="Jelly Rolls"/>
    <property type="match status" value="2"/>
</dbReference>
<evidence type="ECO:0000256" key="2">
    <source>
        <dbReference type="PIRSR" id="PIRSR006232-1"/>
    </source>
</evidence>
<dbReference type="STRING" id="576118.SAMN05216216_11248"/>
<keyword evidence="7" id="KW-1185">Reference proteome</keyword>
<feature type="domain" description="Quercetin 2,3-dioxygenase C-terminal cupin" evidence="5">
    <location>
        <begin position="144"/>
        <end position="227"/>
    </location>
</feature>
<dbReference type="Pfam" id="PF02678">
    <property type="entry name" value="Pirin"/>
    <property type="match status" value="1"/>
</dbReference>